<dbReference type="CDD" id="cd03784">
    <property type="entry name" value="GT1_Gtf-like"/>
    <property type="match status" value="1"/>
</dbReference>
<dbReference type="SMR" id="A0A8T3BL11"/>
<comment type="caution">
    <text evidence="6">The sequence shown here is derived from an EMBL/GenBank/DDBJ whole genome shotgun (WGS) entry which is preliminary data.</text>
</comment>
<name>A0A8T3BL11_DENNO</name>
<dbReference type="PANTHER" id="PTHR48044:SF22">
    <property type="entry name" value="GLYCOSYLTRANSFERASE"/>
    <property type="match status" value="1"/>
</dbReference>
<evidence type="ECO:0000259" key="5">
    <source>
        <dbReference type="Pfam" id="PF26168"/>
    </source>
</evidence>
<dbReference type="EMBL" id="JAGYWB010000008">
    <property type="protein sequence ID" value="KAI0513775.1"/>
    <property type="molecule type" value="Genomic_DNA"/>
</dbReference>
<dbReference type="PROSITE" id="PS00375">
    <property type="entry name" value="UDPGT"/>
    <property type="match status" value="1"/>
</dbReference>
<accession>A0A8T3BL11</accession>
<evidence type="ECO:0000256" key="3">
    <source>
        <dbReference type="RuleBase" id="RU003718"/>
    </source>
</evidence>
<reference evidence="6" key="1">
    <citation type="journal article" date="2022" name="Front. Genet.">
        <title>Chromosome-Scale Assembly of the Dendrobium nobile Genome Provides Insights Into the Molecular Mechanism of the Biosynthesis of the Medicinal Active Ingredient of Dendrobium.</title>
        <authorList>
            <person name="Xu Q."/>
            <person name="Niu S.-C."/>
            <person name="Li K.-L."/>
            <person name="Zheng P.-J."/>
            <person name="Zhang X.-J."/>
            <person name="Jia Y."/>
            <person name="Liu Y."/>
            <person name="Niu Y.-X."/>
            <person name="Yu L.-H."/>
            <person name="Chen D.-F."/>
            <person name="Zhang G.-Q."/>
        </authorList>
    </citation>
    <scope>NUCLEOTIDE SEQUENCE</scope>
    <source>
        <tissue evidence="6">Leaf</tissue>
    </source>
</reference>
<keyword evidence="7" id="KW-1185">Reference proteome</keyword>
<dbReference type="Pfam" id="PF00201">
    <property type="entry name" value="UDPGT"/>
    <property type="match status" value="1"/>
</dbReference>
<dbReference type="PANTHER" id="PTHR48044">
    <property type="entry name" value="GLYCOSYLTRANSFERASE"/>
    <property type="match status" value="1"/>
</dbReference>
<dbReference type="Proteomes" id="UP000829196">
    <property type="component" value="Unassembled WGS sequence"/>
</dbReference>
<dbReference type="Pfam" id="PF26168">
    <property type="entry name" value="Glyco_transf_N"/>
    <property type="match status" value="1"/>
</dbReference>
<proteinExistence type="inferred from homology"/>
<keyword evidence="3" id="KW-0328">Glycosyltransferase</keyword>
<protein>
    <recommendedName>
        <fullName evidence="4">Glycosyltransferase</fullName>
        <ecNumber evidence="4">2.4.1.-</ecNumber>
    </recommendedName>
</protein>
<dbReference type="SUPFAM" id="SSF53756">
    <property type="entry name" value="UDP-Glycosyltransferase/glycogen phosphorylase"/>
    <property type="match status" value="1"/>
</dbReference>
<keyword evidence="2 3" id="KW-0808">Transferase</keyword>
<dbReference type="GO" id="GO:1901137">
    <property type="term" value="P:carbohydrate derivative biosynthetic process"/>
    <property type="evidence" value="ECO:0007669"/>
    <property type="project" value="UniProtKB-ARBA"/>
</dbReference>
<dbReference type="InterPro" id="IPR035595">
    <property type="entry name" value="UDP_glycos_trans_CS"/>
</dbReference>
<evidence type="ECO:0000256" key="1">
    <source>
        <dbReference type="ARBA" id="ARBA00009995"/>
    </source>
</evidence>
<evidence type="ECO:0000256" key="2">
    <source>
        <dbReference type="ARBA" id="ARBA00022679"/>
    </source>
</evidence>
<dbReference type="OrthoDB" id="5835829at2759"/>
<dbReference type="AlphaFoldDB" id="A0A8T3BL11"/>
<dbReference type="Gene3D" id="3.40.50.2000">
    <property type="entry name" value="Glycogen Phosphorylase B"/>
    <property type="match status" value="2"/>
</dbReference>
<dbReference type="FunFam" id="3.40.50.2000:FF:000060">
    <property type="entry name" value="Glycosyltransferase"/>
    <property type="match status" value="1"/>
</dbReference>
<organism evidence="6 7">
    <name type="scientific">Dendrobium nobile</name>
    <name type="common">Orchid</name>
    <dbReference type="NCBI Taxonomy" id="94219"/>
    <lineage>
        <taxon>Eukaryota</taxon>
        <taxon>Viridiplantae</taxon>
        <taxon>Streptophyta</taxon>
        <taxon>Embryophyta</taxon>
        <taxon>Tracheophyta</taxon>
        <taxon>Spermatophyta</taxon>
        <taxon>Magnoliopsida</taxon>
        <taxon>Liliopsida</taxon>
        <taxon>Asparagales</taxon>
        <taxon>Orchidaceae</taxon>
        <taxon>Epidendroideae</taxon>
        <taxon>Malaxideae</taxon>
        <taxon>Dendrobiinae</taxon>
        <taxon>Dendrobium</taxon>
    </lineage>
</organism>
<dbReference type="GO" id="GO:0008194">
    <property type="term" value="F:UDP-glycosyltransferase activity"/>
    <property type="evidence" value="ECO:0007669"/>
    <property type="project" value="InterPro"/>
</dbReference>
<evidence type="ECO:0000313" key="7">
    <source>
        <dbReference type="Proteomes" id="UP000829196"/>
    </source>
</evidence>
<evidence type="ECO:0000313" key="6">
    <source>
        <dbReference type="EMBL" id="KAI0513775.1"/>
    </source>
</evidence>
<sequence>MSPAEIQPITILAVPFPAQSHLNQLLHFSLILSSRNLPVHFAAPSSSIHQAQLRLHGWPSTSVGNIHFHELALLPPAPLPPSSPPHLSHALRLFETPFLLLPSLSSLLHSLSLSSRRLIVLHDTFMSVAALEAASLPNAESYTFQCVSAFQALFELQPNLRPKTRANPIVAAQFDDWVPKPILESVKRLEHERPVEAGIIANSCRVLDGEFVDLLAEEYGSKKVFAVSPLHLIGPRVAVVSEKRHECLVWLDKQPVASVVYLSFGSTTTMAGVQVEQLAIGLRRSGQRFIWVIREADEGAIGSESDSRTGGLPAGFKEEMEGFGMIMKGWAPQVNILAHPSTAAFVSHCGWNSIMESLSYGVPIIAWPMQIDQPRNAMILTEYLKSGVMVREWDHRKEVVPAARVEEVVRMVVVEEEGKEMRERAKKIGEEIQKVVAEGGSSMADLNAFVAHITRQG</sequence>
<dbReference type="InterPro" id="IPR058980">
    <property type="entry name" value="Glyco_transf_N"/>
</dbReference>
<comment type="similarity">
    <text evidence="1 3">Belongs to the UDP-glycosyltransferase family.</text>
</comment>
<gene>
    <name evidence="6" type="ORF">KFK09_009805</name>
</gene>
<evidence type="ECO:0000256" key="4">
    <source>
        <dbReference type="RuleBase" id="RU362057"/>
    </source>
</evidence>
<feature type="domain" description="Glycosyltransferase N-terminal" evidence="5">
    <location>
        <begin position="8"/>
        <end position="231"/>
    </location>
</feature>
<dbReference type="InterPro" id="IPR002213">
    <property type="entry name" value="UDP_glucos_trans"/>
</dbReference>
<dbReference type="EC" id="2.4.1.-" evidence="4"/>